<comment type="caution">
    <text evidence="1">The sequence shown here is derived from an EMBL/GenBank/DDBJ whole genome shotgun (WGS) entry which is preliminary data.</text>
</comment>
<evidence type="ECO:0000313" key="2">
    <source>
        <dbReference type="Proteomes" id="UP000549250"/>
    </source>
</evidence>
<dbReference type="Proteomes" id="UP000549250">
    <property type="component" value="Unassembled WGS sequence"/>
</dbReference>
<organism evidence="1 2">
    <name type="scientific">Azomonas macrocytogenes</name>
    <name type="common">Azotobacter macrocytogenes</name>
    <dbReference type="NCBI Taxonomy" id="69962"/>
    <lineage>
        <taxon>Bacteria</taxon>
        <taxon>Pseudomonadati</taxon>
        <taxon>Pseudomonadota</taxon>
        <taxon>Gammaproteobacteria</taxon>
        <taxon>Pseudomonadales</taxon>
        <taxon>Pseudomonadaceae</taxon>
        <taxon>Azomonas</taxon>
    </lineage>
</organism>
<dbReference type="Pfam" id="PF13617">
    <property type="entry name" value="Lipoprotein_19"/>
    <property type="match status" value="1"/>
</dbReference>
<sequence length="62" mass="6968">MQLRLALSLSILFIVSACTPRVELAMADKPININLNVKIEHELYIRVDKALDSIINKDSGLF</sequence>
<dbReference type="InterPro" id="IPR025985">
    <property type="entry name" value="YnbE"/>
</dbReference>
<dbReference type="EMBL" id="JACHXI010000021">
    <property type="protein sequence ID" value="MBB3104919.1"/>
    <property type="molecule type" value="Genomic_DNA"/>
</dbReference>
<dbReference type="RefSeq" id="WP_183167773.1">
    <property type="nucleotide sequence ID" value="NZ_JACHXI010000021.1"/>
</dbReference>
<dbReference type="AlphaFoldDB" id="A0A839T767"/>
<gene>
    <name evidence="1" type="ORF">FHR87_003347</name>
</gene>
<keyword evidence="2" id="KW-1185">Reference proteome</keyword>
<evidence type="ECO:0000313" key="1">
    <source>
        <dbReference type="EMBL" id="MBB3104919.1"/>
    </source>
</evidence>
<accession>A0A839T767</accession>
<protein>
    <recommendedName>
        <fullName evidence="3">Lipoprotein</fullName>
    </recommendedName>
</protein>
<reference evidence="1 2" key="1">
    <citation type="submission" date="2020-08" db="EMBL/GenBank/DDBJ databases">
        <title>Genomic Encyclopedia of Type Strains, Phase III (KMG-III): the genomes of soil and plant-associated and newly described type strains.</title>
        <authorList>
            <person name="Whitman W."/>
        </authorList>
    </citation>
    <scope>NUCLEOTIDE SEQUENCE [LARGE SCALE GENOMIC DNA]</scope>
    <source>
        <strain evidence="1 2">CECT 4462</strain>
    </source>
</reference>
<name>A0A839T767_AZOMA</name>
<evidence type="ECO:0008006" key="3">
    <source>
        <dbReference type="Google" id="ProtNLM"/>
    </source>
</evidence>
<proteinExistence type="predicted"/>
<dbReference type="PROSITE" id="PS51257">
    <property type="entry name" value="PROKAR_LIPOPROTEIN"/>
    <property type="match status" value="1"/>
</dbReference>